<sequence>MGNSKIQIQQLYDQGYKCIKYEEDTHGKLIIYLKNFEIEKTHTLYYDSREDIEEIKDYINLN</sequence>
<keyword evidence="2" id="KW-1185">Reference proteome</keyword>
<dbReference type="EMBL" id="FNQE01000039">
    <property type="protein sequence ID" value="SDZ34420.1"/>
    <property type="molecule type" value="Genomic_DNA"/>
</dbReference>
<proteinExistence type="predicted"/>
<evidence type="ECO:0000313" key="2">
    <source>
        <dbReference type="Proteomes" id="UP000198625"/>
    </source>
</evidence>
<gene>
    <name evidence="1" type="ORF">SAMN05660462_02782</name>
</gene>
<accession>A0A1H3S9R8</accession>
<dbReference type="STRING" id="415015.SAMN05660462_02782"/>
<protein>
    <submittedName>
        <fullName evidence="1">Uncharacterized protein</fullName>
    </submittedName>
</protein>
<reference evidence="1 2" key="1">
    <citation type="submission" date="2016-10" db="EMBL/GenBank/DDBJ databases">
        <authorList>
            <person name="de Groot N.N."/>
        </authorList>
    </citation>
    <scope>NUCLEOTIDE SEQUENCE [LARGE SCALE GENOMIC DNA]</scope>
    <source>
        <strain evidence="1 2">DSM 21650</strain>
    </source>
</reference>
<dbReference type="OrthoDB" id="2062385at2"/>
<name>A0A1H3S9R8_9FIRM</name>
<dbReference type="AlphaFoldDB" id="A0A1H3S9R8"/>
<organism evidence="1 2">
    <name type="scientific">Proteiniborus ethanoligenes</name>
    <dbReference type="NCBI Taxonomy" id="415015"/>
    <lineage>
        <taxon>Bacteria</taxon>
        <taxon>Bacillati</taxon>
        <taxon>Bacillota</taxon>
        <taxon>Clostridia</taxon>
        <taxon>Eubacteriales</taxon>
        <taxon>Proteiniborus</taxon>
    </lineage>
</organism>
<dbReference type="RefSeq" id="WP_091732568.1">
    <property type="nucleotide sequence ID" value="NZ_FNQE01000039.1"/>
</dbReference>
<dbReference type="Proteomes" id="UP000198625">
    <property type="component" value="Unassembled WGS sequence"/>
</dbReference>
<evidence type="ECO:0000313" key="1">
    <source>
        <dbReference type="EMBL" id="SDZ34420.1"/>
    </source>
</evidence>